<feature type="signal peptide" evidence="2">
    <location>
        <begin position="1"/>
        <end position="24"/>
    </location>
</feature>
<dbReference type="EMBL" id="AP024145">
    <property type="protein sequence ID" value="BCM83286.1"/>
    <property type="molecule type" value="Genomic_DNA"/>
</dbReference>
<evidence type="ECO:0000256" key="1">
    <source>
        <dbReference type="SAM" id="MobiDB-lite"/>
    </source>
</evidence>
<organism evidence="3 4">
    <name type="scientific">Methylobacterium indicum</name>
    <dbReference type="NCBI Taxonomy" id="1775910"/>
    <lineage>
        <taxon>Bacteria</taxon>
        <taxon>Pseudomonadati</taxon>
        <taxon>Pseudomonadota</taxon>
        <taxon>Alphaproteobacteria</taxon>
        <taxon>Hyphomicrobiales</taxon>
        <taxon>Methylobacteriaceae</taxon>
        <taxon>Methylobacterium</taxon>
    </lineage>
</organism>
<sequence length="174" mass="18610">MRRTVTIGALAGLLSAGMLDGVLAQTMDGTQPIRVAHAGSRADGPDGRRSPRGEDAKAFAEARVAALHAGLALTPDQEKLWPPVAEALRDLATLNRTQREARRERGHDPAAQDAPDAIRARADALNARADALRKLADASQPLYATLDEAQKQRAALLSRPIGGPHGPHRHHRDD</sequence>
<dbReference type="GO" id="GO:0042597">
    <property type="term" value="C:periplasmic space"/>
    <property type="evidence" value="ECO:0007669"/>
    <property type="project" value="InterPro"/>
</dbReference>
<name>A0A8H9C5U6_9HYPH</name>
<reference evidence="3" key="1">
    <citation type="submission" date="2020-11" db="EMBL/GenBank/DDBJ databases">
        <title>Complete genome sequence of a novel pathogenic Methylobacterium strain isolated from rice in Vietnam.</title>
        <authorList>
            <person name="Lai K."/>
            <person name="Okazaki S."/>
            <person name="Higashi K."/>
            <person name="Mori H."/>
            <person name="Toyoda A."/>
            <person name="Kurokawa K."/>
        </authorList>
    </citation>
    <scope>NUCLEOTIDE SEQUENCE</scope>
    <source>
        <strain evidence="3">VL1</strain>
    </source>
</reference>
<proteinExistence type="predicted"/>
<dbReference type="Pfam" id="PF07813">
    <property type="entry name" value="LTXXQ"/>
    <property type="match status" value="1"/>
</dbReference>
<dbReference type="Proteomes" id="UP000663508">
    <property type="component" value="Chromosome"/>
</dbReference>
<dbReference type="KEGG" id="mind:mvi_17470"/>
<evidence type="ECO:0000313" key="4">
    <source>
        <dbReference type="Proteomes" id="UP000663508"/>
    </source>
</evidence>
<protein>
    <recommendedName>
        <fullName evidence="5">LTXXQ motif family protein</fullName>
    </recommendedName>
</protein>
<dbReference type="InterPro" id="IPR012899">
    <property type="entry name" value="LTXXQ"/>
</dbReference>
<feature type="region of interest" description="Disordered" evidence="1">
    <location>
        <begin position="35"/>
        <end position="55"/>
    </location>
</feature>
<evidence type="ECO:0008006" key="5">
    <source>
        <dbReference type="Google" id="ProtNLM"/>
    </source>
</evidence>
<dbReference type="AlphaFoldDB" id="A0A8H9C5U6"/>
<feature type="compositionally biased region" description="Basic and acidic residues" evidence="1">
    <location>
        <begin position="43"/>
        <end position="55"/>
    </location>
</feature>
<dbReference type="RefSeq" id="WP_244276520.1">
    <property type="nucleotide sequence ID" value="NZ_AP024145.1"/>
</dbReference>
<feature type="chain" id="PRO_5034671341" description="LTXXQ motif family protein" evidence="2">
    <location>
        <begin position="25"/>
        <end position="174"/>
    </location>
</feature>
<keyword evidence="2" id="KW-0732">Signal</keyword>
<feature type="region of interest" description="Disordered" evidence="1">
    <location>
        <begin position="154"/>
        <end position="174"/>
    </location>
</feature>
<gene>
    <name evidence="3" type="ORF">mvi_17470</name>
</gene>
<accession>A0A8H9C5U6</accession>
<evidence type="ECO:0000313" key="3">
    <source>
        <dbReference type="EMBL" id="BCM83286.1"/>
    </source>
</evidence>
<evidence type="ECO:0000256" key="2">
    <source>
        <dbReference type="SAM" id="SignalP"/>
    </source>
</evidence>